<comment type="caution">
    <text evidence="1">The sequence shown here is derived from an EMBL/GenBank/DDBJ whole genome shotgun (WGS) entry which is preliminary data.</text>
</comment>
<evidence type="ECO:0000313" key="1">
    <source>
        <dbReference type="EMBL" id="KAK8758997.1"/>
    </source>
</evidence>
<name>A0AAQ4D957_AMBAM</name>
<keyword evidence="2" id="KW-1185">Reference proteome</keyword>
<evidence type="ECO:0000313" key="2">
    <source>
        <dbReference type="Proteomes" id="UP001321473"/>
    </source>
</evidence>
<organism evidence="1 2">
    <name type="scientific">Amblyomma americanum</name>
    <name type="common">Lone star tick</name>
    <dbReference type="NCBI Taxonomy" id="6943"/>
    <lineage>
        <taxon>Eukaryota</taxon>
        <taxon>Metazoa</taxon>
        <taxon>Ecdysozoa</taxon>
        <taxon>Arthropoda</taxon>
        <taxon>Chelicerata</taxon>
        <taxon>Arachnida</taxon>
        <taxon>Acari</taxon>
        <taxon>Parasitiformes</taxon>
        <taxon>Ixodida</taxon>
        <taxon>Ixodoidea</taxon>
        <taxon>Ixodidae</taxon>
        <taxon>Amblyomminae</taxon>
        <taxon>Amblyomma</taxon>
    </lineage>
</organism>
<sequence>MFSSTMGVMIFVGAEGSGKPTRQYEDCERAVMVDYDALCNTTVGSGPPSHDQYDQYAFKAWQHDNRSYWASYETEQSLTLKLDRYIANISDGWAIFEVQRDVGKACSLSDNIRVELIQAKARFGRP</sequence>
<protein>
    <submittedName>
        <fullName evidence="1">Uncharacterized protein</fullName>
    </submittedName>
</protein>
<accession>A0AAQ4D957</accession>
<dbReference type="AlphaFoldDB" id="A0AAQ4D957"/>
<dbReference type="Proteomes" id="UP001321473">
    <property type="component" value="Unassembled WGS sequence"/>
</dbReference>
<proteinExistence type="predicted"/>
<dbReference type="EMBL" id="JARKHS020033530">
    <property type="protein sequence ID" value="KAK8758997.1"/>
    <property type="molecule type" value="Genomic_DNA"/>
</dbReference>
<reference evidence="1 2" key="1">
    <citation type="journal article" date="2023" name="Arcadia Sci">
        <title>De novo assembly of a long-read Amblyomma americanum tick genome.</title>
        <authorList>
            <person name="Chou S."/>
            <person name="Poskanzer K.E."/>
            <person name="Rollins M."/>
            <person name="Thuy-Boun P.S."/>
        </authorList>
    </citation>
    <scope>NUCLEOTIDE SEQUENCE [LARGE SCALE GENOMIC DNA]</scope>
    <source>
        <strain evidence="1">F_SG_1</strain>
        <tissue evidence="1">Salivary glands</tissue>
    </source>
</reference>
<gene>
    <name evidence="1" type="ORF">V5799_003381</name>
</gene>